<organism evidence="8 9">
    <name type="scientific">Streptomyces macrolidinus</name>
    <dbReference type="NCBI Taxonomy" id="2952607"/>
    <lineage>
        <taxon>Bacteria</taxon>
        <taxon>Bacillati</taxon>
        <taxon>Actinomycetota</taxon>
        <taxon>Actinomycetes</taxon>
        <taxon>Kitasatosporales</taxon>
        <taxon>Streptomycetaceae</taxon>
        <taxon>Streptomyces</taxon>
    </lineage>
</organism>
<reference evidence="8 9" key="1">
    <citation type="submission" date="2022-05" db="EMBL/GenBank/DDBJ databases">
        <title>Streptomyces sp. nov. RY43-2 isolated from soil of a peat swamp forest.</title>
        <authorList>
            <person name="Kanchanasin P."/>
            <person name="Tanasupawat S."/>
            <person name="Phongsopitanun W."/>
        </authorList>
    </citation>
    <scope>NUCLEOTIDE SEQUENCE [LARGE SCALE GENOMIC DNA]</scope>
    <source>
        <strain evidence="8 9">RY43-2</strain>
    </source>
</reference>
<comment type="caution">
    <text evidence="8">The sequence shown here is derived from an EMBL/GenBank/DDBJ whole genome shotgun (WGS) entry which is preliminary data.</text>
</comment>
<feature type="domain" description="OmpR/PhoB-type" evidence="7">
    <location>
        <begin position="1"/>
        <end position="97"/>
    </location>
</feature>
<dbReference type="InterPro" id="IPR016032">
    <property type="entry name" value="Sig_transdc_resp-reg_C-effctor"/>
</dbReference>
<dbReference type="Gene3D" id="1.10.10.10">
    <property type="entry name" value="Winged helix-like DNA-binding domain superfamily/Winged helix DNA-binding domain"/>
    <property type="match status" value="1"/>
</dbReference>
<evidence type="ECO:0000313" key="8">
    <source>
        <dbReference type="EMBL" id="MCN9244838.1"/>
    </source>
</evidence>
<keyword evidence="4 6" id="KW-0238">DNA-binding</keyword>
<evidence type="ECO:0000256" key="3">
    <source>
        <dbReference type="ARBA" id="ARBA00023015"/>
    </source>
</evidence>
<gene>
    <name evidence="8" type="ORF">NGF19_29350</name>
</gene>
<evidence type="ECO:0000256" key="5">
    <source>
        <dbReference type="ARBA" id="ARBA00023163"/>
    </source>
</evidence>
<dbReference type="SMART" id="SM01043">
    <property type="entry name" value="BTAD"/>
    <property type="match status" value="1"/>
</dbReference>
<evidence type="ECO:0000256" key="6">
    <source>
        <dbReference type="PROSITE-ProRule" id="PRU01091"/>
    </source>
</evidence>
<dbReference type="PROSITE" id="PS51755">
    <property type="entry name" value="OMPR_PHOB"/>
    <property type="match status" value="1"/>
</dbReference>
<dbReference type="PANTHER" id="PTHR35807">
    <property type="entry name" value="TRANSCRIPTIONAL REGULATOR REDD-RELATED"/>
    <property type="match status" value="1"/>
</dbReference>
<evidence type="ECO:0000256" key="4">
    <source>
        <dbReference type="ARBA" id="ARBA00023125"/>
    </source>
</evidence>
<dbReference type="SUPFAM" id="SSF48452">
    <property type="entry name" value="TPR-like"/>
    <property type="match status" value="1"/>
</dbReference>
<keyword evidence="3" id="KW-0805">Transcription regulation</keyword>
<dbReference type="Pfam" id="PF00486">
    <property type="entry name" value="Trans_reg_C"/>
    <property type="match status" value="1"/>
</dbReference>
<dbReference type="InterPro" id="IPR051677">
    <property type="entry name" value="AfsR-DnrI-RedD_regulator"/>
</dbReference>
<dbReference type="SMART" id="SM00862">
    <property type="entry name" value="Trans_reg_C"/>
    <property type="match status" value="1"/>
</dbReference>
<dbReference type="Proteomes" id="UP001523219">
    <property type="component" value="Unassembled WGS sequence"/>
</dbReference>
<keyword evidence="9" id="KW-1185">Reference proteome</keyword>
<sequence length="266" mass="29100">MEISVLGSFMVRIDGANVTPTAVKQAKLLALLAMRRGRTLSVTEGIQELWAEDAPRSAGAAIHTYIRKLRELIASARPGLDPKQIITTRPGGYMLGLGAGAVDCEEFERLAERGHRAVASGDDTLAASRFRQALALWRGPALCDLPTGPLLMIKQKELDERRRSALDRCISAELRLGRHYELLGELVAHAAGDRTHEALHAQLMLALYRAGRRVQALEVYRELRTELAGRLGLEPSPSIQALHRAILSSDGSLHREVSEHAVGRTA</sequence>
<evidence type="ECO:0000313" key="9">
    <source>
        <dbReference type="Proteomes" id="UP001523219"/>
    </source>
</evidence>
<dbReference type="Gene3D" id="1.25.40.10">
    <property type="entry name" value="Tetratricopeptide repeat domain"/>
    <property type="match status" value="1"/>
</dbReference>
<name>A0ABT0ZMT4_9ACTN</name>
<dbReference type="EMBL" id="JAMWMR010000050">
    <property type="protein sequence ID" value="MCN9244838.1"/>
    <property type="molecule type" value="Genomic_DNA"/>
</dbReference>
<dbReference type="InterPro" id="IPR011990">
    <property type="entry name" value="TPR-like_helical_dom_sf"/>
</dbReference>
<dbReference type="SUPFAM" id="SSF46894">
    <property type="entry name" value="C-terminal effector domain of the bipartite response regulators"/>
    <property type="match status" value="1"/>
</dbReference>
<dbReference type="PANTHER" id="PTHR35807:SF1">
    <property type="entry name" value="TRANSCRIPTIONAL REGULATOR REDD"/>
    <property type="match status" value="1"/>
</dbReference>
<evidence type="ECO:0000259" key="7">
    <source>
        <dbReference type="PROSITE" id="PS51755"/>
    </source>
</evidence>
<proteinExistence type="inferred from homology"/>
<accession>A0ABT0ZMT4</accession>
<comment type="similarity">
    <text evidence="1">Belongs to the AfsR/DnrI/RedD regulatory family.</text>
</comment>
<dbReference type="RefSeq" id="WP_252428802.1">
    <property type="nucleotide sequence ID" value="NZ_JAMWMR010000050.1"/>
</dbReference>
<keyword evidence="5" id="KW-0804">Transcription</keyword>
<feature type="DNA-binding region" description="OmpR/PhoB-type" evidence="6">
    <location>
        <begin position="1"/>
        <end position="97"/>
    </location>
</feature>
<dbReference type="InterPro" id="IPR001867">
    <property type="entry name" value="OmpR/PhoB-type_DNA-bd"/>
</dbReference>
<dbReference type="InterPro" id="IPR036388">
    <property type="entry name" value="WH-like_DNA-bd_sf"/>
</dbReference>
<dbReference type="InterPro" id="IPR005158">
    <property type="entry name" value="BTAD"/>
</dbReference>
<protein>
    <submittedName>
        <fullName evidence="8">AfsR/SARP family transcriptional regulator</fullName>
    </submittedName>
</protein>
<keyword evidence="2" id="KW-0902">Two-component regulatory system</keyword>
<dbReference type="Pfam" id="PF03704">
    <property type="entry name" value="BTAD"/>
    <property type="match status" value="1"/>
</dbReference>
<dbReference type="CDD" id="cd15831">
    <property type="entry name" value="BTAD"/>
    <property type="match status" value="1"/>
</dbReference>
<evidence type="ECO:0000256" key="2">
    <source>
        <dbReference type="ARBA" id="ARBA00023012"/>
    </source>
</evidence>
<evidence type="ECO:0000256" key="1">
    <source>
        <dbReference type="ARBA" id="ARBA00005820"/>
    </source>
</evidence>